<evidence type="ECO:0000256" key="1">
    <source>
        <dbReference type="SAM" id="Phobius"/>
    </source>
</evidence>
<accession>A0ABW5JE22</accession>
<organism evidence="2 3">
    <name type="scientific">Gracilimonas halophila</name>
    <dbReference type="NCBI Taxonomy" id="1834464"/>
    <lineage>
        <taxon>Bacteria</taxon>
        <taxon>Pseudomonadati</taxon>
        <taxon>Balneolota</taxon>
        <taxon>Balneolia</taxon>
        <taxon>Balneolales</taxon>
        <taxon>Balneolaceae</taxon>
        <taxon>Gracilimonas</taxon>
    </lineage>
</organism>
<protein>
    <submittedName>
        <fullName evidence="2">Uncharacterized protein</fullName>
    </submittedName>
</protein>
<name>A0ABW5JE22_9BACT</name>
<keyword evidence="1" id="KW-0472">Membrane</keyword>
<keyword evidence="1" id="KW-0812">Transmembrane</keyword>
<gene>
    <name evidence="2" type="ORF">ACFSVN_00755</name>
</gene>
<proteinExistence type="predicted"/>
<reference evidence="3" key="1">
    <citation type="journal article" date="2019" name="Int. J. Syst. Evol. Microbiol.">
        <title>The Global Catalogue of Microorganisms (GCM) 10K type strain sequencing project: providing services to taxonomists for standard genome sequencing and annotation.</title>
        <authorList>
            <consortium name="The Broad Institute Genomics Platform"/>
            <consortium name="The Broad Institute Genome Sequencing Center for Infectious Disease"/>
            <person name="Wu L."/>
            <person name="Ma J."/>
        </authorList>
    </citation>
    <scope>NUCLEOTIDE SEQUENCE [LARGE SCALE GENOMIC DNA]</scope>
    <source>
        <strain evidence="3">KCTC 52042</strain>
    </source>
</reference>
<comment type="caution">
    <text evidence="2">The sequence shown here is derived from an EMBL/GenBank/DDBJ whole genome shotgun (WGS) entry which is preliminary data.</text>
</comment>
<keyword evidence="1" id="KW-1133">Transmembrane helix</keyword>
<feature type="transmembrane region" description="Helical" evidence="1">
    <location>
        <begin position="67"/>
        <end position="88"/>
    </location>
</feature>
<evidence type="ECO:0000313" key="3">
    <source>
        <dbReference type="Proteomes" id="UP001597460"/>
    </source>
</evidence>
<dbReference type="RefSeq" id="WP_390297118.1">
    <property type="nucleotide sequence ID" value="NZ_JBHULI010000001.1"/>
</dbReference>
<dbReference type="EMBL" id="JBHULI010000001">
    <property type="protein sequence ID" value="MFD2530969.1"/>
    <property type="molecule type" value="Genomic_DNA"/>
</dbReference>
<dbReference type="Proteomes" id="UP001597460">
    <property type="component" value="Unassembled WGS sequence"/>
</dbReference>
<keyword evidence="3" id="KW-1185">Reference proteome</keyword>
<evidence type="ECO:0000313" key="2">
    <source>
        <dbReference type="EMBL" id="MFD2530969.1"/>
    </source>
</evidence>
<sequence length="89" mass="10169">MSDSKINDVLKENYKTILEDDLEPVDLANLLVQIANTGQSLSKNYRSVLDIVFLKENLKLNKNIKTLTIWITILTIVNIIFVFASLFLN</sequence>